<reference evidence="1" key="1">
    <citation type="submission" date="2021-02" db="EMBL/GenBank/DDBJ databases">
        <authorList>
            <person name="Nowell W R."/>
        </authorList>
    </citation>
    <scope>NUCLEOTIDE SEQUENCE</scope>
</reference>
<dbReference type="EMBL" id="CAJNOQ010004525">
    <property type="protein sequence ID" value="CAF1063445.1"/>
    <property type="molecule type" value="Genomic_DNA"/>
</dbReference>
<dbReference type="Proteomes" id="UP000663829">
    <property type="component" value="Unassembled WGS sequence"/>
</dbReference>
<proteinExistence type="predicted"/>
<protein>
    <submittedName>
        <fullName evidence="1">Uncharacterized protein</fullName>
    </submittedName>
</protein>
<dbReference type="EMBL" id="CAJOBC010004525">
    <property type="protein sequence ID" value="CAF3831497.1"/>
    <property type="molecule type" value="Genomic_DNA"/>
</dbReference>
<name>A0A814LHM9_9BILA</name>
<keyword evidence="3" id="KW-1185">Reference proteome</keyword>
<gene>
    <name evidence="1" type="ORF">GPM918_LOCUS16902</name>
    <name evidence="2" type="ORF">SRO942_LOCUS16901</name>
</gene>
<organism evidence="1 3">
    <name type="scientific">Didymodactylos carnosus</name>
    <dbReference type="NCBI Taxonomy" id="1234261"/>
    <lineage>
        <taxon>Eukaryota</taxon>
        <taxon>Metazoa</taxon>
        <taxon>Spiralia</taxon>
        <taxon>Gnathifera</taxon>
        <taxon>Rotifera</taxon>
        <taxon>Eurotatoria</taxon>
        <taxon>Bdelloidea</taxon>
        <taxon>Philodinida</taxon>
        <taxon>Philodinidae</taxon>
        <taxon>Didymodactylos</taxon>
    </lineage>
</organism>
<accession>A0A814LHM9</accession>
<evidence type="ECO:0000313" key="2">
    <source>
        <dbReference type="EMBL" id="CAF3831497.1"/>
    </source>
</evidence>
<comment type="caution">
    <text evidence="1">The sequence shown here is derived from an EMBL/GenBank/DDBJ whole genome shotgun (WGS) entry which is preliminary data.</text>
</comment>
<sequence length="79" mass="9205">MLTRNWRHLRSSSINECFKGSISEQLENKLARMTVKIPLIPREASSYKFQDLLVSCTEDDEHCDINPVLELSWSTFNCK</sequence>
<dbReference type="AlphaFoldDB" id="A0A814LHM9"/>
<evidence type="ECO:0000313" key="3">
    <source>
        <dbReference type="Proteomes" id="UP000663829"/>
    </source>
</evidence>
<evidence type="ECO:0000313" key="1">
    <source>
        <dbReference type="EMBL" id="CAF1063445.1"/>
    </source>
</evidence>
<dbReference type="Proteomes" id="UP000681722">
    <property type="component" value="Unassembled WGS sequence"/>
</dbReference>